<proteinExistence type="predicted"/>
<organism evidence="1 2">
    <name type="scientific">Massilia eburnea</name>
    <dbReference type="NCBI Taxonomy" id="1776165"/>
    <lineage>
        <taxon>Bacteria</taxon>
        <taxon>Pseudomonadati</taxon>
        <taxon>Pseudomonadota</taxon>
        <taxon>Betaproteobacteria</taxon>
        <taxon>Burkholderiales</taxon>
        <taxon>Oxalobacteraceae</taxon>
        <taxon>Telluria group</taxon>
        <taxon>Massilia</taxon>
    </lineage>
</organism>
<comment type="caution">
    <text evidence="1">The sequence shown here is derived from an EMBL/GenBank/DDBJ whole genome shotgun (WGS) entry which is preliminary data.</text>
</comment>
<keyword evidence="2" id="KW-1185">Reference proteome</keyword>
<accession>A0A6L6QFT2</accession>
<reference evidence="1 2" key="1">
    <citation type="submission" date="2019-11" db="EMBL/GenBank/DDBJ databases">
        <title>Type strains purchased from KCTC, JCM and DSMZ.</title>
        <authorList>
            <person name="Lu H."/>
        </authorList>
    </citation>
    <scope>NUCLEOTIDE SEQUENCE [LARGE SCALE GENOMIC DNA]</scope>
    <source>
        <strain evidence="1 2">JCM 31587</strain>
    </source>
</reference>
<evidence type="ECO:0000313" key="2">
    <source>
        <dbReference type="Proteomes" id="UP000472320"/>
    </source>
</evidence>
<sequence length="145" mass="16254">MRFQVTSITFEDEAKMILAPLCRIEDWLNAAMADGDFGPGLDSLMIVVISYYIDEQGQISKVSKPSRFSSYKDPITGNEQRCLALHVSVEDKALLAVGQEKMVGYLSRLIAEKLPERPLRLPKGLDYARLRTAIQKGVRSFSEIS</sequence>
<name>A0A6L6QFT2_9BURK</name>
<dbReference type="RefSeq" id="WP_155453456.1">
    <property type="nucleotide sequence ID" value="NZ_WNKX01000005.1"/>
</dbReference>
<dbReference type="Proteomes" id="UP000472320">
    <property type="component" value="Unassembled WGS sequence"/>
</dbReference>
<gene>
    <name evidence="1" type="ORF">GM658_07785</name>
</gene>
<dbReference type="EMBL" id="WNKX01000005">
    <property type="protein sequence ID" value="MTW10503.1"/>
    <property type="molecule type" value="Genomic_DNA"/>
</dbReference>
<dbReference type="OrthoDB" id="9449475at2"/>
<evidence type="ECO:0000313" key="1">
    <source>
        <dbReference type="EMBL" id="MTW10503.1"/>
    </source>
</evidence>
<protein>
    <submittedName>
        <fullName evidence="1">Uncharacterized protein</fullName>
    </submittedName>
</protein>
<dbReference type="AlphaFoldDB" id="A0A6L6QFT2"/>